<dbReference type="AlphaFoldDB" id="A0A133S099"/>
<dbReference type="Proteomes" id="UP000070065">
    <property type="component" value="Unassembled WGS sequence"/>
</dbReference>
<sequence>MTSFLVCSLIFIEYKDLSIWVGLFVNIKKPNPFGPGLIIMNY</sequence>
<gene>
    <name evidence="1" type="ORF">HMPREF3228_00720</name>
</gene>
<protein>
    <submittedName>
        <fullName evidence="1">Uncharacterized protein</fullName>
    </submittedName>
</protein>
<evidence type="ECO:0000313" key="1">
    <source>
        <dbReference type="EMBL" id="KXA61481.1"/>
    </source>
</evidence>
<name>A0A133S099_STRMT</name>
<proteinExistence type="predicted"/>
<organism evidence="1 2">
    <name type="scientific">Streptococcus mitis</name>
    <dbReference type="NCBI Taxonomy" id="28037"/>
    <lineage>
        <taxon>Bacteria</taxon>
        <taxon>Bacillati</taxon>
        <taxon>Bacillota</taxon>
        <taxon>Bacilli</taxon>
        <taxon>Lactobacillales</taxon>
        <taxon>Streptococcaceae</taxon>
        <taxon>Streptococcus</taxon>
        <taxon>Streptococcus mitis group</taxon>
    </lineage>
</organism>
<dbReference type="EMBL" id="LRQR01000045">
    <property type="protein sequence ID" value="KXA61481.1"/>
    <property type="molecule type" value="Genomic_DNA"/>
</dbReference>
<accession>A0A133S099</accession>
<evidence type="ECO:0000313" key="2">
    <source>
        <dbReference type="Proteomes" id="UP000070065"/>
    </source>
</evidence>
<reference evidence="1 2" key="1">
    <citation type="submission" date="2016-01" db="EMBL/GenBank/DDBJ databases">
        <authorList>
            <person name="Oliw E.H."/>
        </authorList>
    </citation>
    <scope>NUCLEOTIDE SEQUENCE [LARGE SCALE GENOMIC DNA]</scope>
    <source>
        <strain evidence="1 2">CMW7705B</strain>
    </source>
</reference>
<comment type="caution">
    <text evidence="1">The sequence shown here is derived from an EMBL/GenBank/DDBJ whole genome shotgun (WGS) entry which is preliminary data.</text>
</comment>